<proteinExistence type="predicted"/>
<feature type="chain" id="PRO_5045678196" description="DUF5722 domain-containing protein" evidence="1">
    <location>
        <begin position="27"/>
        <end position="545"/>
    </location>
</feature>
<dbReference type="Proteomes" id="UP001519363">
    <property type="component" value="Unassembled WGS sequence"/>
</dbReference>
<protein>
    <recommendedName>
        <fullName evidence="2">DUF5722 domain-containing protein</fullName>
    </recommendedName>
</protein>
<sequence>MTRTRGAVGALIVILCALLTTPPAAAAPDALPYPEREDYRIKAIQPDSWPDRDSLSGNNTGGVAVNLLWSDWEPVARQAPCAPEETAYDNRCYRVPPAVDEEIRDWTARGLVVTGVAYGTPAWAREGKACSPVKADFDRFCTPRHAADYARFTGLLAHRYNGLRGHGRVADLVVMNEVNTNTWFDIGCGQGVPCDRARWLAEIGELYVAAYDRVVAEQPAAKVLISLDNRFGPELEDLSAPEPTLSGQTVLRALAARAGERRWRVAFHPYPKDLRRADFGADDYPYVTYGNLGRLAGWLAAEFPGAVAATDIQLTESGISSAAPSTPDGQAEAVCASFRAVLGTPGITNHVYHRMRDHPEETAAGLALGLWQDERTPKPAWTTWALANRADLSPPRLSCGFEDLPHTRLTRAHHPTRGHWASSRPLPPGFAVEGSWRLLRRPAPNTVVLYECGVAGHNLLSTDPRCEGQPALGPVGSIFTTPAPDRTPLHRCRTPHNGDHFVSMDPTCEGQHREGLLGYALPCPGAGRGVSRQAARGRTMTWRAP</sequence>
<gene>
    <name evidence="3" type="ORF">JOF53_007201</name>
</gene>
<dbReference type="InterPro" id="IPR043780">
    <property type="entry name" value="DUF5722"/>
</dbReference>
<organism evidence="3 4">
    <name type="scientific">Crossiella equi</name>
    <dbReference type="NCBI Taxonomy" id="130796"/>
    <lineage>
        <taxon>Bacteria</taxon>
        <taxon>Bacillati</taxon>
        <taxon>Actinomycetota</taxon>
        <taxon>Actinomycetes</taxon>
        <taxon>Pseudonocardiales</taxon>
        <taxon>Pseudonocardiaceae</taxon>
        <taxon>Crossiella</taxon>
    </lineage>
</organism>
<feature type="domain" description="DUF5722" evidence="2">
    <location>
        <begin position="150"/>
        <end position="385"/>
    </location>
</feature>
<dbReference type="Gene3D" id="3.20.20.80">
    <property type="entry name" value="Glycosidases"/>
    <property type="match status" value="1"/>
</dbReference>
<dbReference type="SUPFAM" id="SSF51445">
    <property type="entry name" value="(Trans)glycosidases"/>
    <property type="match status" value="1"/>
</dbReference>
<feature type="signal peptide" evidence="1">
    <location>
        <begin position="1"/>
        <end position="26"/>
    </location>
</feature>
<evidence type="ECO:0000313" key="3">
    <source>
        <dbReference type="EMBL" id="MBP2478329.1"/>
    </source>
</evidence>
<keyword evidence="1" id="KW-0732">Signal</keyword>
<comment type="caution">
    <text evidence="3">The sequence shown here is derived from an EMBL/GenBank/DDBJ whole genome shotgun (WGS) entry which is preliminary data.</text>
</comment>
<reference evidence="3 4" key="1">
    <citation type="submission" date="2021-03" db="EMBL/GenBank/DDBJ databases">
        <title>Sequencing the genomes of 1000 actinobacteria strains.</title>
        <authorList>
            <person name="Klenk H.-P."/>
        </authorList>
    </citation>
    <scope>NUCLEOTIDE SEQUENCE [LARGE SCALE GENOMIC DNA]</scope>
    <source>
        <strain evidence="3 4">DSM 44580</strain>
    </source>
</reference>
<dbReference type="Pfam" id="PF18989">
    <property type="entry name" value="DUF5722"/>
    <property type="match status" value="1"/>
</dbReference>
<name>A0ABS5AQ29_9PSEU</name>
<dbReference type="EMBL" id="JAGIOO010000001">
    <property type="protein sequence ID" value="MBP2478329.1"/>
    <property type="molecule type" value="Genomic_DNA"/>
</dbReference>
<keyword evidence="4" id="KW-1185">Reference proteome</keyword>
<evidence type="ECO:0000313" key="4">
    <source>
        <dbReference type="Proteomes" id="UP001519363"/>
    </source>
</evidence>
<evidence type="ECO:0000256" key="1">
    <source>
        <dbReference type="SAM" id="SignalP"/>
    </source>
</evidence>
<accession>A0ABS5AQ29</accession>
<evidence type="ECO:0000259" key="2">
    <source>
        <dbReference type="Pfam" id="PF18989"/>
    </source>
</evidence>
<dbReference type="RefSeq" id="WP_209707538.1">
    <property type="nucleotide sequence ID" value="NZ_JAGIOO010000001.1"/>
</dbReference>
<dbReference type="InterPro" id="IPR017853">
    <property type="entry name" value="GH"/>
</dbReference>